<gene>
    <name evidence="2" type="ORF">UU38_C0006G0010</name>
</gene>
<feature type="transmembrane region" description="Helical" evidence="1">
    <location>
        <begin position="157"/>
        <end position="177"/>
    </location>
</feature>
<dbReference type="AlphaFoldDB" id="A0A0G0UI30"/>
<reference evidence="2 3" key="1">
    <citation type="journal article" date="2015" name="Nature">
        <title>rRNA introns, odd ribosomes, and small enigmatic genomes across a large radiation of phyla.</title>
        <authorList>
            <person name="Brown C.T."/>
            <person name="Hug L.A."/>
            <person name="Thomas B.C."/>
            <person name="Sharon I."/>
            <person name="Castelle C.J."/>
            <person name="Singh A."/>
            <person name="Wilkins M.J."/>
            <person name="Williams K.H."/>
            <person name="Banfield J.F."/>
        </authorList>
    </citation>
    <scope>NUCLEOTIDE SEQUENCE [LARGE SCALE GENOMIC DNA]</scope>
</reference>
<keyword evidence="1" id="KW-0472">Membrane</keyword>
<evidence type="ECO:0000256" key="1">
    <source>
        <dbReference type="SAM" id="Phobius"/>
    </source>
</evidence>
<sequence>MLSVFSLFVLIVVLGAQILRRPFLAKYIFLFSISVVFAALFYRSYLQYQVWSQNGISKFLLPPHQSANYFIFYVITRFFASYLISLAAAILFFIAASILNKKYRERFFYPEEFWLGALSLFLVGHPGLIFYFIFLVLAYLSIQFFFFLIFRFPFFRVSLYYLWTPIAIFVILATKWLQTSTIWNLLKI</sequence>
<feature type="transmembrane region" description="Helical" evidence="1">
    <location>
        <begin position="128"/>
        <end position="150"/>
    </location>
</feature>
<keyword evidence="1" id="KW-0812">Transmembrane</keyword>
<proteinExistence type="predicted"/>
<accession>A0A0G0UI30</accession>
<keyword evidence="1" id="KW-1133">Transmembrane helix</keyword>
<feature type="transmembrane region" description="Helical" evidence="1">
    <location>
        <begin position="67"/>
        <end position="99"/>
    </location>
</feature>
<dbReference type="EMBL" id="LCAK01000006">
    <property type="protein sequence ID" value="KKR88483.1"/>
    <property type="molecule type" value="Genomic_DNA"/>
</dbReference>
<evidence type="ECO:0000313" key="3">
    <source>
        <dbReference type="Proteomes" id="UP000033918"/>
    </source>
</evidence>
<name>A0A0G0UI30_9BACT</name>
<evidence type="ECO:0000313" key="2">
    <source>
        <dbReference type="EMBL" id="KKR88483.1"/>
    </source>
</evidence>
<feature type="transmembrane region" description="Helical" evidence="1">
    <location>
        <begin position="25"/>
        <end position="46"/>
    </location>
</feature>
<protein>
    <submittedName>
        <fullName evidence="2">Uncharacterized protein</fullName>
    </submittedName>
</protein>
<organism evidence="2 3">
    <name type="scientific">Candidatus Wolfebacteria bacterium GW2011_GWB1_41_12</name>
    <dbReference type="NCBI Taxonomy" id="1619006"/>
    <lineage>
        <taxon>Bacteria</taxon>
        <taxon>Candidatus Wolfeibacteriota</taxon>
    </lineage>
</organism>
<comment type="caution">
    <text evidence="2">The sequence shown here is derived from an EMBL/GenBank/DDBJ whole genome shotgun (WGS) entry which is preliminary data.</text>
</comment>
<dbReference type="Proteomes" id="UP000033918">
    <property type="component" value="Unassembled WGS sequence"/>
</dbReference>